<dbReference type="GO" id="GO:0005769">
    <property type="term" value="C:early endosome"/>
    <property type="evidence" value="ECO:0007669"/>
    <property type="project" value="TreeGrafter"/>
</dbReference>
<dbReference type="PROSITE" id="PS50003">
    <property type="entry name" value="PH_DOMAIN"/>
    <property type="match status" value="1"/>
</dbReference>
<dbReference type="CDD" id="cd01218">
    <property type="entry name" value="PH_Phafin2-like"/>
    <property type="match status" value="1"/>
</dbReference>
<keyword evidence="8" id="KW-1185">Reference proteome</keyword>
<evidence type="ECO:0000256" key="2">
    <source>
        <dbReference type="ARBA" id="ARBA00022771"/>
    </source>
</evidence>
<feature type="domain" description="FYVE-type" evidence="7">
    <location>
        <begin position="155"/>
        <end position="214"/>
    </location>
</feature>
<keyword evidence="3" id="KW-0862">Zinc</keyword>
<dbReference type="InParanoid" id="A0A6J2USM3"/>
<dbReference type="InterPro" id="IPR037871">
    <property type="entry name" value="PH_Phafin"/>
</dbReference>
<feature type="domain" description="PH" evidence="6">
    <location>
        <begin position="35"/>
        <end position="131"/>
    </location>
</feature>
<dbReference type="Gene3D" id="2.30.29.30">
    <property type="entry name" value="Pleckstrin-homology domain (PH domain)/Phosphotyrosine-binding domain (PTB)"/>
    <property type="match status" value="1"/>
</dbReference>
<dbReference type="Pfam" id="PF00169">
    <property type="entry name" value="PH"/>
    <property type="match status" value="1"/>
</dbReference>
<evidence type="ECO:0000256" key="5">
    <source>
        <dbReference type="SAM" id="MobiDB-lite"/>
    </source>
</evidence>
<dbReference type="AlphaFoldDB" id="A0A6J2USM3"/>
<name>A0A6J2USM3_CHACN</name>
<dbReference type="Proteomes" id="UP000504632">
    <property type="component" value="Chromosome 2"/>
</dbReference>
<keyword evidence="2 4" id="KW-0863">Zinc-finger</keyword>
<evidence type="ECO:0000313" key="9">
    <source>
        <dbReference type="RefSeq" id="XP_030622101.1"/>
    </source>
</evidence>
<keyword evidence="1" id="KW-0479">Metal-binding</keyword>
<dbReference type="SUPFAM" id="SSF50729">
    <property type="entry name" value="PH domain-like"/>
    <property type="match status" value="1"/>
</dbReference>
<dbReference type="Gene3D" id="3.30.40.10">
    <property type="entry name" value="Zinc/RING finger domain, C3HC4 (zinc finger)"/>
    <property type="match status" value="1"/>
</dbReference>
<dbReference type="SUPFAM" id="SSF57903">
    <property type="entry name" value="FYVE/PHD zinc finger"/>
    <property type="match status" value="1"/>
</dbReference>
<dbReference type="InterPro" id="IPR001849">
    <property type="entry name" value="PH_domain"/>
</dbReference>
<dbReference type="OrthoDB" id="70570at2759"/>
<feature type="compositionally biased region" description="Polar residues" evidence="5">
    <location>
        <begin position="251"/>
        <end position="260"/>
    </location>
</feature>
<accession>A0A6J2USM3</accession>
<dbReference type="InterPro" id="IPR011993">
    <property type="entry name" value="PH-like_dom_sf"/>
</dbReference>
<protein>
    <submittedName>
        <fullName evidence="9">Pleckstrin homology domain-containing family F member 1</fullName>
    </submittedName>
</protein>
<dbReference type="GO" id="GO:0008270">
    <property type="term" value="F:zinc ion binding"/>
    <property type="evidence" value="ECO:0007669"/>
    <property type="project" value="UniProtKB-KW"/>
</dbReference>
<dbReference type="Pfam" id="PF01363">
    <property type="entry name" value="FYVE"/>
    <property type="match status" value="1"/>
</dbReference>
<dbReference type="GeneID" id="115805607"/>
<sequence length="281" mass="32453">MADQLAFTMENRERIAAVENSFGPSGKVLLEPSRILVGEGRLLKLCRRGPQPKAFFLFNDILVYGSIIVPGRWNSNQQIIPLHEVQQEDLEDGVEMTHQWLIRTPRKSFYVAAASSEEKREWMQHIEECRAQQLERMGLSKENSTGDFAATWIPDRASDICMRCTERFRVTQRKHHCRYCGFIVCNSCSKGRAVLLHISNKPVRVCRPCIVILQEQATRRNRNESLEEASMPEYDASSEEDCEEQNENHEPTSWFNTPQEPSWSPYCYFKPEHAKPPVCGM</sequence>
<dbReference type="InterPro" id="IPR051765">
    <property type="entry name" value="PH_domain-containing_F"/>
</dbReference>
<reference evidence="9" key="1">
    <citation type="submission" date="2025-08" db="UniProtKB">
        <authorList>
            <consortium name="RefSeq"/>
        </authorList>
    </citation>
    <scope>IDENTIFICATION</scope>
</reference>
<dbReference type="InterPro" id="IPR017455">
    <property type="entry name" value="Znf_FYVE-rel"/>
</dbReference>
<dbReference type="SMART" id="SM00064">
    <property type="entry name" value="FYVE"/>
    <property type="match status" value="1"/>
</dbReference>
<evidence type="ECO:0000256" key="3">
    <source>
        <dbReference type="ARBA" id="ARBA00022833"/>
    </source>
</evidence>
<feature type="region of interest" description="Disordered" evidence="5">
    <location>
        <begin position="221"/>
        <end position="260"/>
    </location>
</feature>
<dbReference type="PROSITE" id="PS50178">
    <property type="entry name" value="ZF_FYVE"/>
    <property type="match status" value="1"/>
</dbReference>
<evidence type="ECO:0000259" key="7">
    <source>
        <dbReference type="PROSITE" id="PS50178"/>
    </source>
</evidence>
<dbReference type="InterPro" id="IPR000306">
    <property type="entry name" value="Znf_FYVE"/>
</dbReference>
<dbReference type="GO" id="GO:0007032">
    <property type="term" value="P:endosome organization"/>
    <property type="evidence" value="ECO:0007669"/>
    <property type="project" value="TreeGrafter"/>
</dbReference>
<evidence type="ECO:0000313" key="8">
    <source>
        <dbReference type="Proteomes" id="UP000504632"/>
    </source>
</evidence>
<evidence type="ECO:0000256" key="4">
    <source>
        <dbReference type="PROSITE-ProRule" id="PRU00091"/>
    </source>
</evidence>
<proteinExistence type="predicted"/>
<dbReference type="GO" id="GO:0035091">
    <property type="term" value="F:phosphatidylinositol binding"/>
    <property type="evidence" value="ECO:0007669"/>
    <property type="project" value="TreeGrafter"/>
</dbReference>
<dbReference type="SMART" id="SM00233">
    <property type="entry name" value="PH"/>
    <property type="match status" value="1"/>
</dbReference>
<dbReference type="InterPro" id="IPR011011">
    <property type="entry name" value="Znf_FYVE_PHD"/>
</dbReference>
<dbReference type="GO" id="GO:0008333">
    <property type="term" value="P:endosome to lysosome transport"/>
    <property type="evidence" value="ECO:0007669"/>
    <property type="project" value="TreeGrafter"/>
</dbReference>
<dbReference type="PANTHER" id="PTHR46280:SF2">
    <property type="entry name" value="PLECKSTRIN HOMOLOGY DOMAIN-CONTAINING FAMILY F MEMBER 1"/>
    <property type="match status" value="1"/>
</dbReference>
<dbReference type="RefSeq" id="XP_030622101.1">
    <property type="nucleotide sequence ID" value="XM_030766241.1"/>
</dbReference>
<evidence type="ECO:0000259" key="6">
    <source>
        <dbReference type="PROSITE" id="PS50003"/>
    </source>
</evidence>
<dbReference type="PANTHER" id="PTHR46280">
    <property type="entry name" value="PLECKSTRIN HOMOLOGY DOMAIN-CONTAINING FAMILY F MEMBER 2-RELATED"/>
    <property type="match status" value="1"/>
</dbReference>
<dbReference type="CTD" id="79156"/>
<gene>
    <name evidence="9" type="primary">plekhf1</name>
</gene>
<evidence type="ECO:0000256" key="1">
    <source>
        <dbReference type="ARBA" id="ARBA00022723"/>
    </source>
</evidence>
<dbReference type="InterPro" id="IPR013083">
    <property type="entry name" value="Znf_RING/FYVE/PHD"/>
</dbReference>
<organism evidence="8 9">
    <name type="scientific">Chanos chanos</name>
    <name type="common">Milkfish</name>
    <name type="synonym">Mugil chanos</name>
    <dbReference type="NCBI Taxonomy" id="29144"/>
    <lineage>
        <taxon>Eukaryota</taxon>
        <taxon>Metazoa</taxon>
        <taxon>Chordata</taxon>
        <taxon>Craniata</taxon>
        <taxon>Vertebrata</taxon>
        <taxon>Euteleostomi</taxon>
        <taxon>Actinopterygii</taxon>
        <taxon>Neopterygii</taxon>
        <taxon>Teleostei</taxon>
        <taxon>Ostariophysi</taxon>
        <taxon>Gonorynchiformes</taxon>
        <taxon>Chanidae</taxon>
        <taxon>Chanos</taxon>
    </lineage>
</organism>
<feature type="compositionally biased region" description="Acidic residues" evidence="5">
    <location>
        <begin position="236"/>
        <end position="245"/>
    </location>
</feature>